<name>E1YGP4_9BACT</name>
<evidence type="ECO:0000313" key="1">
    <source>
        <dbReference type="EMBL" id="CBX29738.1"/>
    </source>
</evidence>
<organism evidence="1">
    <name type="scientific">uncultured Desulfobacterium sp</name>
    <dbReference type="NCBI Taxonomy" id="201089"/>
    <lineage>
        <taxon>Bacteria</taxon>
        <taxon>Pseudomonadati</taxon>
        <taxon>Thermodesulfobacteriota</taxon>
        <taxon>Desulfobacteria</taxon>
        <taxon>Desulfobacterales</taxon>
        <taxon>Desulfobacteriaceae</taxon>
        <taxon>Desulfobacterium</taxon>
        <taxon>environmental samples</taxon>
    </lineage>
</organism>
<sequence length="38" mass="4689">MAYQYLSFCSNKLFYEMKLIYNLKSISERFYRLNLLPS</sequence>
<reference evidence="1" key="1">
    <citation type="journal article" date="2011" name="Environ. Microbiol.">
        <title>Genomic insights into the metabolic potential of the polycyclic aromatic hydrocarbon degrading sulfate-reducing Deltaproteobacterium N47.</title>
        <authorList>
            <person name="Bergmann F."/>
            <person name="Selesi D."/>
            <person name="Weinmaier T."/>
            <person name="Tischler P."/>
            <person name="Rattei T."/>
            <person name="Meckenstock R.U."/>
        </authorList>
    </citation>
    <scope>NUCLEOTIDE SEQUENCE</scope>
</reference>
<dbReference type="EMBL" id="FR695873">
    <property type="protein sequence ID" value="CBX29738.1"/>
    <property type="molecule type" value="Genomic_DNA"/>
</dbReference>
<proteinExistence type="predicted"/>
<gene>
    <name evidence="1" type="ORF">N47_F14330</name>
</gene>
<accession>E1YGP4</accession>
<dbReference type="AlphaFoldDB" id="E1YGP4"/>
<protein>
    <submittedName>
        <fullName evidence="1">Uncharacterized protein</fullName>
    </submittedName>
</protein>